<keyword evidence="9" id="KW-0812">Transmembrane</keyword>
<feature type="domain" description="FAD-binding FR-type" evidence="11">
    <location>
        <begin position="64"/>
        <end position="182"/>
    </location>
</feature>
<feature type="transmembrane region" description="Helical" evidence="9">
    <location>
        <begin position="6"/>
        <end position="27"/>
    </location>
</feature>
<evidence type="ECO:0000259" key="11">
    <source>
        <dbReference type="PROSITE" id="PS51384"/>
    </source>
</evidence>
<evidence type="ECO:0000256" key="4">
    <source>
        <dbReference type="ARBA" id="ARBA00022723"/>
    </source>
</evidence>
<evidence type="ECO:0000259" key="10">
    <source>
        <dbReference type="PROSITE" id="PS51085"/>
    </source>
</evidence>
<dbReference type="Pfam" id="PF00175">
    <property type="entry name" value="NAD_binding_1"/>
    <property type="match status" value="1"/>
</dbReference>
<dbReference type="Gene3D" id="3.10.20.30">
    <property type="match status" value="1"/>
</dbReference>
<dbReference type="PROSITE" id="PS51384">
    <property type="entry name" value="FAD_FR"/>
    <property type="match status" value="1"/>
</dbReference>
<evidence type="ECO:0000256" key="1">
    <source>
        <dbReference type="ARBA" id="ARBA00001974"/>
    </source>
</evidence>
<evidence type="ECO:0000313" key="13">
    <source>
        <dbReference type="Proteomes" id="UP000824366"/>
    </source>
</evidence>
<dbReference type="Gene3D" id="3.40.50.80">
    <property type="entry name" value="Nucleotide-binding domain of ferredoxin-NADP reductase (FNR) module"/>
    <property type="match status" value="1"/>
</dbReference>
<protein>
    <submittedName>
        <fullName evidence="12">Flavohemoprotein</fullName>
    </submittedName>
</protein>
<evidence type="ECO:0000256" key="7">
    <source>
        <dbReference type="ARBA" id="ARBA00023004"/>
    </source>
</evidence>
<evidence type="ECO:0000256" key="6">
    <source>
        <dbReference type="ARBA" id="ARBA00023002"/>
    </source>
</evidence>
<keyword evidence="9" id="KW-1133">Transmembrane helix</keyword>
<keyword evidence="6" id="KW-0560">Oxidoreductase</keyword>
<keyword evidence="7" id="KW-0408">Iron</keyword>
<dbReference type="Pfam" id="PF00111">
    <property type="entry name" value="Fer2"/>
    <property type="match status" value="1"/>
</dbReference>
<dbReference type="EMBL" id="AP024238">
    <property type="protein sequence ID" value="BCO25849.1"/>
    <property type="molecule type" value="Genomic_DNA"/>
</dbReference>
<dbReference type="InterPro" id="IPR017927">
    <property type="entry name" value="FAD-bd_FR_type"/>
</dbReference>
<dbReference type="InterPro" id="IPR012675">
    <property type="entry name" value="Beta-grasp_dom_sf"/>
</dbReference>
<keyword evidence="4" id="KW-0479">Metal-binding</keyword>
<proteinExistence type="predicted"/>
<dbReference type="InterPro" id="IPR001041">
    <property type="entry name" value="2Fe-2S_ferredoxin-type"/>
</dbReference>
<dbReference type="CDD" id="cd00207">
    <property type="entry name" value="fer2"/>
    <property type="match status" value="1"/>
</dbReference>
<feature type="domain" description="2Fe-2S ferredoxin-type" evidence="10">
    <location>
        <begin position="341"/>
        <end position="425"/>
    </location>
</feature>
<dbReference type="SUPFAM" id="SSF52343">
    <property type="entry name" value="Ferredoxin reductase-like, C-terminal NADP-linked domain"/>
    <property type="match status" value="1"/>
</dbReference>
<dbReference type="InterPro" id="IPR006058">
    <property type="entry name" value="2Fe2S_fd_BS"/>
</dbReference>
<dbReference type="PANTHER" id="PTHR47354:SF8">
    <property type="entry name" value="1,2-PHENYLACETYL-COA EPOXIDASE, SUBUNIT E"/>
    <property type="match status" value="1"/>
</dbReference>
<keyword evidence="2" id="KW-0285">Flavoprotein</keyword>
<dbReference type="Proteomes" id="UP000824366">
    <property type="component" value="Chromosome"/>
</dbReference>
<dbReference type="PROSITE" id="PS00197">
    <property type="entry name" value="2FE2S_FER_1"/>
    <property type="match status" value="1"/>
</dbReference>
<dbReference type="InterPro" id="IPR036010">
    <property type="entry name" value="2Fe-2S_ferredoxin-like_sf"/>
</dbReference>
<evidence type="ECO:0000313" key="12">
    <source>
        <dbReference type="EMBL" id="BCO25849.1"/>
    </source>
</evidence>
<accession>A0ABN6D4X7</accession>
<dbReference type="CDD" id="cd06184">
    <property type="entry name" value="flavohem_like_fad_nad_binding"/>
    <property type="match status" value="1"/>
</dbReference>
<keyword evidence="13" id="KW-1185">Reference proteome</keyword>
<evidence type="ECO:0000256" key="8">
    <source>
        <dbReference type="ARBA" id="ARBA00023014"/>
    </source>
</evidence>
<keyword evidence="9" id="KW-0472">Membrane</keyword>
<dbReference type="InterPro" id="IPR001433">
    <property type="entry name" value="OxRdtase_FAD/NAD-bd"/>
</dbReference>
<dbReference type="SUPFAM" id="SSF54292">
    <property type="entry name" value="2Fe-2S ferredoxin-like"/>
    <property type="match status" value="1"/>
</dbReference>
<evidence type="ECO:0000256" key="3">
    <source>
        <dbReference type="ARBA" id="ARBA00022714"/>
    </source>
</evidence>
<reference evidence="12 13" key="1">
    <citation type="journal article" date="2021" name="Microbiol. Spectr.">
        <title>A Single Bacterium Capable of Oxidation and Reduction of Iron at Circumneutral pH.</title>
        <authorList>
            <person name="Kato S."/>
            <person name="Ohkuma M."/>
        </authorList>
    </citation>
    <scope>NUCLEOTIDE SEQUENCE [LARGE SCALE GENOMIC DNA]</scope>
    <source>
        <strain evidence="12 13">MIZ03</strain>
    </source>
</reference>
<dbReference type="InterPro" id="IPR017938">
    <property type="entry name" value="Riboflavin_synthase-like_b-brl"/>
</dbReference>
<dbReference type="InterPro" id="IPR039261">
    <property type="entry name" value="FNR_nucleotide-bd"/>
</dbReference>
<dbReference type="PROSITE" id="PS51085">
    <property type="entry name" value="2FE2S_FER_2"/>
    <property type="match status" value="1"/>
</dbReference>
<keyword evidence="8" id="KW-0411">Iron-sulfur</keyword>
<sequence length="425" mass="46393">MTSLNLLLWIMGGIFLQLFIYLGISFGQHWVNYQSLRLNVASGDSTAQSGLELVATENLAAAWSGWREFRVTHKVIEDAAQAICSFYLVPQDEQVLPSFLPGQYLTFQLDIPLADGRMESMTRCYSLSDAPRSNGYRVSIKLAHPPENSAFSPGRASHYWHETIHVGSVLKVRAPAGHFYLDHSDTPVVLVGGGIGITPMLSMLNWALAAQPGREIWLFYGVSSGLELMARSHLEAMADIHPNFHLNICLSKPDAHEVLGKSYQHHGRIHVDLFRRLLPLKPFHFYICGPTPMLESLVPALEDWGVPDAHIHFEAFGPASVKRKTAVQAANSAIPTAVSGSPVTVTFSQSGRQVPWHAGCGSLLDFAEAQGISIPSGCRAGGCGSCQTTIQSGEVVYQNPPDFDPEPGTCLMCVCTPQTNVTLEL</sequence>
<evidence type="ECO:0000256" key="2">
    <source>
        <dbReference type="ARBA" id="ARBA00022630"/>
    </source>
</evidence>
<keyword evidence="5" id="KW-0274">FAD</keyword>
<dbReference type="PANTHER" id="PTHR47354">
    <property type="entry name" value="NADH OXIDOREDUCTASE HCR"/>
    <property type="match status" value="1"/>
</dbReference>
<dbReference type="RefSeq" id="WP_223908275.1">
    <property type="nucleotide sequence ID" value="NZ_AP024238.1"/>
</dbReference>
<organism evidence="12 13">
    <name type="scientific">Rhodoferax lithotrophicus</name>
    <dbReference type="NCBI Taxonomy" id="2798804"/>
    <lineage>
        <taxon>Bacteria</taxon>
        <taxon>Pseudomonadati</taxon>
        <taxon>Pseudomonadota</taxon>
        <taxon>Betaproteobacteria</taxon>
        <taxon>Burkholderiales</taxon>
        <taxon>Comamonadaceae</taxon>
        <taxon>Rhodoferax</taxon>
    </lineage>
</organism>
<dbReference type="InterPro" id="IPR050415">
    <property type="entry name" value="MRET"/>
</dbReference>
<comment type="cofactor">
    <cofactor evidence="1">
        <name>FAD</name>
        <dbReference type="ChEBI" id="CHEBI:57692"/>
    </cofactor>
</comment>
<keyword evidence="3" id="KW-0001">2Fe-2S</keyword>
<dbReference type="Gene3D" id="2.40.30.10">
    <property type="entry name" value="Translation factors"/>
    <property type="match status" value="1"/>
</dbReference>
<dbReference type="SUPFAM" id="SSF63380">
    <property type="entry name" value="Riboflavin synthase domain-like"/>
    <property type="match status" value="1"/>
</dbReference>
<evidence type="ECO:0000256" key="9">
    <source>
        <dbReference type="SAM" id="Phobius"/>
    </source>
</evidence>
<gene>
    <name evidence="12" type="ORF">MIZ03_0728</name>
</gene>
<evidence type="ECO:0000256" key="5">
    <source>
        <dbReference type="ARBA" id="ARBA00022827"/>
    </source>
</evidence>
<name>A0ABN6D4X7_9BURK</name>